<sequence length="297" mass="32239">GLKLLHDGGLFFGHLHTSNVIVDDGVCRLMDVENGMLGVPSALRPAFIQLRKINTTESIDVFCFGHLLYEMTYGRPPDSVPVEQYPDVPYTAVVSVLQSILSAEACKSGMPTLSALMQTPLFSDVQLQHSEKLQIKVPSRLKEALKTAKESLERRLQEEQRVCHQHRRLTRAKSHHGSEEEKKRRKILARKKSRQSAFENEEDVSVRNNNNSGSGASSPPTCPSSPTPPSTTGALPVPPPPPPPPPPPALDSPSSRPPPLSSDGAGGGRTALLSSIQGFSKGKLKKSETVDHSKPIT</sequence>
<evidence type="ECO:0000313" key="6">
    <source>
        <dbReference type="Proteomes" id="UP000504611"/>
    </source>
</evidence>
<feature type="compositionally biased region" description="Low complexity" evidence="3">
    <location>
        <begin position="208"/>
        <end position="219"/>
    </location>
</feature>
<dbReference type="Gene3D" id="1.10.510.10">
    <property type="entry name" value="Transferase(Phosphotransferase) domain 1"/>
    <property type="match status" value="1"/>
</dbReference>
<evidence type="ECO:0000259" key="5">
    <source>
        <dbReference type="PROSITE" id="PS51082"/>
    </source>
</evidence>
<dbReference type="RefSeq" id="XP_010786019.1">
    <property type="nucleotide sequence ID" value="XM_010787717.1"/>
</dbReference>
<organism evidence="6 7">
    <name type="scientific">Notothenia coriiceps</name>
    <name type="common">black rockcod</name>
    <dbReference type="NCBI Taxonomy" id="8208"/>
    <lineage>
        <taxon>Eukaryota</taxon>
        <taxon>Metazoa</taxon>
        <taxon>Chordata</taxon>
        <taxon>Craniata</taxon>
        <taxon>Vertebrata</taxon>
        <taxon>Euteleostomi</taxon>
        <taxon>Actinopterygii</taxon>
        <taxon>Neopterygii</taxon>
        <taxon>Teleostei</taxon>
        <taxon>Neoteleostei</taxon>
        <taxon>Acanthomorphata</taxon>
        <taxon>Eupercaria</taxon>
        <taxon>Perciformes</taxon>
        <taxon>Notothenioidei</taxon>
        <taxon>Nototheniidae</taxon>
        <taxon>Notothenia</taxon>
    </lineage>
</organism>
<feature type="compositionally biased region" description="Basic residues" evidence="3">
    <location>
        <begin position="183"/>
        <end position="194"/>
    </location>
</feature>
<dbReference type="PANTHER" id="PTHR22999">
    <property type="entry name" value="PX SERINE/THREONINE KINASE PXK"/>
    <property type="match status" value="1"/>
</dbReference>
<feature type="compositionally biased region" description="Pro residues" evidence="3">
    <location>
        <begin position="220"/>
        <end position="229"/>
    </location>
</feature>
<dbReference type="GO" id="GO:0003779">
    <property type="term" value="F:actin binding"/>
    <property type="evidence" value="ECO:0007669"/>
    <property type="project" value="InterPro"/>
</dbReference>
<dbReference type="GO" id="GO:0008333">
    <property type="term" value="P:endosome to lysosome transport"/>
    <property type="evidence" value="ECO:0007669"/>
    <property type="project" value="TreeGrafter"/>
</dbReference>
<dbReference type="InterPro" id="IPR011009">
    <property type="entry name" value="Kinase-like_dom_sf"/>
</dbReference>
<gene>
    <name evidence="7" type="primary">pxk</name>
</gene>
<feature type="region of interest" description="Disordered" evidence="3">
    <location>
        <begin position="156"/>
        <end position="297"/>
    </location>
</feature>
<dbReference type="GO" id="GO:0006622">
    <property type="term" value="P:protein targeting to lysosome"/>
    <property type="evidence" value="ECO:0007669"/>
    <property type="project" value="TreeGrafter"/>
</dbReference>
<dbReference type="AlphaFoldDB" id="A0A6I9P647"/>
<dbReference type="PROSITE" id="PS50011">
    <property type="entry name" value="PROTEIN_KINASE_DOM"/>
    <property type="match status" value="1"/>
</dbReference>
<feature type="compositionally biased region" description="Basic residues" evidence="3">
    <location>
        <begin position="163"/>
        <end position="175"/>
    </location>
</feature>
<dbReference type="PROSITE" id="PS51082">
    <property type="entry name" value="WH2"/>
    <property type="match status" value="1"/>
</dbReference>
<dbReference type="CDD" id="cd22062">
    <property type="entry name" value="WH2_DdVASP-like"/>
    <property type="match status" value="1"/>
</dbReference>
<name>A0A6I9P647_9TELE</name>
<evidence type="ECO:0000313" key="7">
    <source>
        <dbReference type="RefSeq" id="XP_010786019.1"/>
    </source>
</evidence>
<dbReference type="GeneID" id="104959807"/>
<dbReference type="Pfam" id="PF02205">
    <property type="entry name" value="WH2"/>
    <property type="match status" value="1"/>
</dbReference>
<accession>A0A6I9P647</accession>
<dbReference type="GO" id="GO:0005524">
    <property type="term" value="F:ATP binding"/>
    <property type="evidence" value="ECO:0007669"/>
    <property type="project" value="InterPro"/>
</dbReference>
<dbReference type="SUPFAM" id="SSF56112">
    <property type="entry name" value="Protein kinase-like (PK-like)"/>
    <property type="match status" value="1"/>
</dbReference>
<reference evidence="7" key="1">
    <citation type="submission" date="2025-08" db="UniProtKB">
        <authorList>
            <consortium name="RefSeq"/>
        </authorList>
    </citation>
    <scope>IDENTIFICATION</scope>
    <source>
        <tissue evidence="7">Muscle</tissue>
    </source>
</reference>
<evidence type="ECO:0000256" key="2">
    <source>
        <dbReference type="ARBA" id="ARBA00022490"/>
    </source>
</evidence>
<protein>
    <submittedName>
        <fullName evidence="7">PX domain-containing protein kinase-like protein</fullName>
    </submittedName>
</protein>
<dbReference type="InterPro" id="IPR051837">
    <property type="entry name" value="SortingNexin/PXDomain-PKLike"/>
</dbReference>
<dbReference type="InterPro" id="IPR003124">
    <property type="entry name" value="WH2_dom"/>
</dbReference>
<dbReference type="GO" id="GO:0045022">
    <property type="term" value="P:early endosome to late endosome transport"/>
    <property type="evidence" value="ECO:0007669"/>
    <property type="project" value="TreeGrafter"/>
</dbReference>
<dbReference type="GO" id="GO:0005886">
    <property type="term" value="C:plasma membrane"/>
    <property type="evidence" value="ECO:0007669"/>
    <property type="project" value="TreeGrafter"/>
</dbReference>
<dbReference type="CTD" id="54899"/>
<evidence type="ECO:0000259" key="4">
    <source>
        <dbReference type="PROSITE" id="PS50011"/>
    </source>
</evidence>
<comment type="subcellular location">
    <subcellularLocation>
        <location evidence="1">Cytoplasm</location>
    </subcellularLocation>
</comment>
<dbReference type="GO" id="GO:0005769">
    <property type="term" value="C:early endosome"/>
    <property type="evidence" value="ECO:0007669"/>
    <property type="project" value="TreeGrafter"/>
</dbReference>
<feature type="compositionally biased region" description="Pro residues" evidence="3">
    <location>
        <begin position="236"/>
        <end position="260"/>
    </location>
</feature>
<feature type="compositionally biased region" description="Basic and acidic residues" evidence="3">
    <location>
        <begin position="285"/>
        <end position="297"/>
    </location>
</feature>
<dbReference type="GO" id="GO:0005770">
    <property type="term" value="C:late endosome"/>
    <property type="evidence" value="ECO:0007669"/>
    <property type="project" value="TreeGrafter"/>
</dbReference>
<dbReference type="OrthoDB" id="41200at2759"/>
<feature type="non-terminal residue" evidence="7">
    <location>
        <position position="1"/>
    </location>
</feature>
<feature type="domain" description="WH2" evidence="5">
    <location>
        <begin position="268"/>
        <end position="287"/>
    </location>
</feature>
<keyword evidence="2" id="KW-0963">Cytoplasm</keyword>
<dbReference type="PANTHER" id="PTHR22999:SF40">
    <property type="entry name" value="PX DOMAIN-CONTAINING PROTEIN KINASE-LIKE PROTEIN"/>
    <property type="match status" value="1"/>
</dbReference>
<keyword evidence="6" id="KW-1185">Reference proteome</keyword>
<evidence type="ECO:0000256" key="1">
    <source>
        <dbReference type="ARBA" id="ARBA00004496"/>
    </source>
</evidence>
<dbReference type="GO" id="GO:0035091">
    <property type="term" value="F:phosphatidylinositol binding"/>
    <property type="evidence" value="ECO:0007669"/>
    <property type="project" value="TreeGrafter"/>
</dbReference>
<evidence type="ECO:0000256" key="3">
    <source>
        <dbReference type="SAM" id="MobiDB-lite"/>
    </source>
</evidence>
<dbReference type="Proteomes" id="UP000504611">
    <property type="component" value="Unplaced"/>
</dbReference>
<proteinExistence type="predicted"/>
<dbReference type="InterPro" id="IPR000719">
    <property type="entry name" value="Prot_kinase_dom"/>
</dbReference>
<dbReference type="GO" id="GO:0043271">
    <property type="term" value="P:negative regulation of monoatomic ion transport"/>
    <property type="evidence" value="ECO:0007669"/>
    <property type="project" value="TreeGrafter"/>
</dbReference>
<dbReference type="KEGG" id="ncc:104959807"/>
<feature type="domain" description="Protein kinase" evidence="4">
    <location>
        <begin position="1"/>
        <end position="169"/>
    </location>
</feature>
<dbReference type="GO" id="GO:0004672">
    <property type="term" value="F:protein kinase activity"/>
    <property type="evidence" value="ECO:0007669"/>
    <property type="project" value="InterPro"/>
</dbReference>